<dbReference type="RefSeq" id="XP_009532898.1">
    <property type="nucleotide sequence ID" value="XM_009534603.1"/>
</dbReference>
<dbReference type="GeneID" id="20649823"/>
<sequence length="142" mass="14604">MQACITAVASAKNMVSWTAAAKYIESAAAAGKDITAAAKDESLRGASMSKLLSGACIRCCQGHAAAATNDDTNDEELSGTTKYNVAAVAAKDTVPRVAVAKDEMFGGSKDKLLGVATMDEMLRGTTAKANTVELSLKRIVDG</sequence>
<dbReference type="KEGG" id="psoj:PHYSODRAFT_355220"/>
<accession>G4ZXE9</accession>
<gene>
    <name evidence="1" type="ORF">PHYSODRAFT_355220</name>
</gene>
<proteinExistence type="predicted"/>
<organism evidence="1 2">
    <name type="scientific">Phytophthora sojae (strain P6497)</name>
    <name type="common">Soybean stem and root rot agent</name>
    <name type="synonym">Phytophthora megasperma f. sp. glycines</name>
    <dbReference type="NCBI Taxonomy" id="1094619"/>
    <lineage>
        <taxon>Eukaryota</taxon>
        <taxon>Sar</taxon>
        <taxon>Stramenopiles</taxon>
        <taxon>Oomycota</taxon>
        <taxon>Peronosporomycetes</taxon>
        <taxon>Peronosporales</taxon>
        <taxon>Peronosporaceae</taxon>
        <taxon>Phytophthora</taxon>
    </lineage>
</organism>
<dbReference type="InParanoid" id="G4ZXE9"/>
<evidence type="ECO:0000313" key="2">
    <source>
        <dbReference type="Proteomes" id="UP000002640"/>
    </source>
</evidence>
<dbReference type="EMBL" id="JH159157">
    <property type="protein sequence ID" value="EGZ12565.1"/>
    <property type="molecule type" value="Genomic_DNA"/>
</dbReference>
<keyword evidence="2" id="KW-1185">Reference proteome</keyword>
<dbReference type="Proteomes" id="UP000002640">
    <property type="component" value="Unassembled WGS sequence"/>
</dbReference>
<evidence type="ECO:0000313" key="1">
    <source>
        <dbReference type="EMBL" id="EGZ12565.1"/>
    </source>
</evidence>
<protein>
    <submittedName>
        <fullName evidence="1">Uncharacterized protein</fullName>
    </submittedName>
</protein>
<dbReference type="AlphaFoldDB" id="G4ZXE9"/>
<name>G4ZXE9_PHYSP</name>
<reference evidence="1 2" key="1">
    <citation type="journal article" date="2006" name="Science">
        <title>Phytophthora genome sequences uncover evolutionary origins and mechanisms of pathogenesis.</title>
        <authorList>
            <person name="Tyler B.M."/>
            <person name="Tripathy S."/>
            <person name="Zhang X."/>
            <person name="Dehal P."/>
            <person name="Jiang R.H."/>
            <person name="Aerts A."/>
            <person name="Arredondo F.D."/>
            <person name="Baxter L."/>
            <person name="Bensasson D."/>
            <person name="Beynon J.L."/>
            <person name="Chapman J."/>
            <person name="Damasceno C.M."/>
            <person name="Dorrance A.E."/>
            <person name="Dou D."/>
            <person name="Dickerman A.W."/>
            <person name="Dubchak I.L."/>
            <person name="Garbelotto M."/>
            <person name="Gijzen M."/>
            <person name="Gordon S.G."/>
            <person name="Govers F."/>
            <person name="Grunwald N.J."/>
            <person name="Huang W."/>
            <person name="Ivors K.L."/>
            <person name="Jones R.W."/>
            <person name="Kamoun S."/>
            <person name="Krampis K."/>
            <person name="Lamour K.H."/>
            <person name="Lee M.K."/>
            <person name="McDonald W.H."/>
            <person name="Medina M."/>
            <person name="Meijer H.J."/>
            <person name="Nordberg E.K."/>
            <person name="Maclean D.J."/>
            <person name="Ospina-Giraldo M.D."/>
            <person name="Morris P.F."/>
            <person name="Phuntumart V."/>
            <person name="Putnam N.H."/>
            <person name="Rash S."/>
            <person name="Rose J.K."/>
            <person name="Sakihama Y."/>
            <person name="Salamov A.A."/>
            <person name="Savidor A."/>
            <person name="Scheuring C.F."/>
            <person name="Smith B.M."/>
            <person name="Sobral B.W."/>
            <person name="Terry A."/>
            <person name="Torto-Alalibo T.A."/>
            <person name="Win J."/>
            <person name="Xu Z."/>
            <person name="Zhang H."/>
            <person name="Grigoriev I.V."/>
            <person name="Rokhsar D.S."/>
            <person name="Boore J.L."/>
        </authorList>
    </citation>
    <scope>NUCLEOTIDE SEQUENCE [LARGE SCALE GENOMIC DNA]</scope>
    <source>
        <strain evidence="1 2">P6497</strain>
    </source>
</reference>